<dbReference type="NCBIfam" id="TIGR01236">
    <property type="entry name" value="D1pyr5carbox1"/>
    <property type="match status" value="1"/>
</dbReference>
<dbReference type="InterPro" id="IPR016160">
    <property type="entry name" value="Ald_DH_CS_CYS"/>
</dbReference>
<feature type="domain" description="Aldehyde dehydrogenase" evidence="9">
    <location>
        <begin position="63"/>
        <end position="512"/>
    </location>
</feature>
<evidence type="ECO:0000256" key="2">
    <source>
        <dbReference type="ARBA" id="ARBA00009986"/>
    </source>
</evidence>
<keyword evidence="5" id="KW-0520">NAD</keyword>
<dbReference type="InterPro" id="IPR016161">
    <property type="entry name" value="Ald_DH/histidinol_DH"/>
</dbReference>
<evidence type="ECO:0000256" key="6">
    <source>
        <dbReference type="ARBA" id="ARBA00023062"/>
    </source>
</evidence>
<dbReference type="AlphaFoldDB" id="A0A2T1NFQ1"/>
<dbReference type="FunFam" id="3.40.605.10:FF:000006">
    <property type="entry name" value="1-pyrroline-5-carboxylate dehydrogenase"/>
    <property type="match status" value="1"/>
</dbReference>
<dbReference type="PROSITE" id="PS00070">
    <property type="entry name" value="ALDEHYDE_DEHYDR_CYS"/>
    <property type="match status" value="1"/>
</dbReference>
<dbReference type="Proteomes" id="UP000238426">
    <property type="component" value="Unassembled WGS sequence"/>
</dbReference>
<evidence type="ECO:0000256" key="7">
    <source>
        <dbReference type="ARBA" id="ARBA00032259"/>
    </source>
</evidence>
<evidence type="ECO:0000259" key="9">
    <source>
        <dbReference type="Pfam" id="PF00171"/>
    </source>
</evidence>
<dbReference type="Gene3D" id="3.40.309.10">
    <property type="entry name" value="Aldehyde Dehydrogenase, Chain A, domain 2"/>
    <property type="match status" value="1"/>
</dbReference>
<keyword evidence="4" id="KW-0560">Oxidoreductase</keyword>
<organism evidence="10 11">
    <name type="scientific">Aurantibacter aestuarii</name>
    <dbReference type="NCBI Taxonomy" id="1266046"/>
    <lineage>
        <taxon>Bacteria</taxon>
        <taxon>Pseudomonadati</taxon>
        <taxon>Bacteroidota</taxon>
        <taxon>Flavobacteriia</taxon>
        <taxon>Flavobacteriales</taxon>
        <taxon>Flavobacteriaceae</taxon>
        <taxon>Aurantibacter</taxon>
    </lineage>
</organism>
<reference evidence="10 11" key="1">
    <citation type="submission" date="2018-03" db="EMBL/GenBank/DDBJ databases">
        <title>Mesoflavibacter sp. HG37 and Mesoflavibacter sp. HG96 sp.nov., two marine bacteria isolated from seawater of Western Pacific Ocean.</title>
        <authorList>
            <person name="Cheng H."/>
            <person name="Wu Y.-H."/>
            <person name="Guo L.-L."/>
            <person name="Xu X.-W."/>
        </authorList>
    </citation>
    <scope>NUCLEOTIDE SEQUENCE [LARGE SCALE GENOMIC DNA]</scope>
    <source>
        <strain evidence="10 11">KCTC 32269</strain>
    </source>
</reference>
<dbReference type="PANTHER" id="PTHR42862">
    <property type="entry name" value="DELTA-1-PYRROLINE-5-CARBOXYLATE DEHYDROGENASE 1, ISOFORM A-RELATED"/>
    <property type="match status" value="1"/>
</dbReference>
<gene>
    <name evidence="10" type="primary">pruA</name>
    <name evidence="10" type="ORF">C7H52_00385</name>
</gene>
<comment type="similarity">
    <text evidence="2">Belongs to the aldehyde dehydrogenase family.</text>
</comment>
<dbReference type="Pfam" id="PF00171">
    <property type="entry name" value="Aldedh"/>
    <property type="match status" value="1"/>
</dbReference>
<dbReference type="GO" id="GO:0003842">
    <property type="term" value="F:L-glutamate gamma-semialdehyde dehydrogenase activity"/>
    <property type="evidence" value="ECO:0007669"/>
    <property type="project" value="UniProtKB-EC"/>
</dbReference>
<protein>
    <recommendedName>
        <fullName evidence="7">L-glutamate gamma-semialdehyde dehydrogenase</fullName>
        <ecNumber evidence="3">1.2.1.88</ecNumber>
    </recommendedName>
    <alternativeName>
        <fullName evidence="7">L-glutamate gamma-semialdehyde dehydrogenase</fullName>
    </alternativeName>
</protein>
<comment type="pathway">
    <text evidence="1">Amino-acid degradation; L-proline degradation into L-glutamate; L-glutamate from L-proline: step 2/2.</text>
</comment>
<dbReference type="InterPro" id="IPR016162">
    <property type="entry name" value="Ald_DH_N"/>
</dbReference>
<dbReference type="InterPro" id="IPR015590">
    <property type="entry name" value="Aldehyde_DH_dom"/>
</dbReference>
<dbReference type="CDD" id="cd07123">
    <property type="entry name" value="ALDH_F4-17_P5CDH"/>
    <property type="match status" value="1"/>
</dbReference>
<dbReference type="InterPro" id="IPR005931">
    <property type="entry name" value="P5CDH/ALDH4A1"/>
</dbReference>
<evidence type="ECO:0000256" key="4">
    <source>
        <dbReference type="ARBA" id="ARBA00023002"/>
    </source>
</evidence>
<dbReference type="GO" id="GO:0009898">
    <property type="term" value="C:cytoplasmic side of plasma membrane"/>
    <property type="evidence" value="ECO:0007669"/>
    <property type="project" value="TreeGrafter"/>
</dbReference>
<dbReference type="InterPro" id="IPR050485">
    <property type="entry name" value="Proline_metab_enzyme"/>
</dbReference>
<comment type="catalytic activity">
    <reaction evidence="8">
        <text>L-glutamate 5-semialdehyde + NAD(+) + H2O = L-glutamate + NADH + 2 H(+)</text>
        <dbReference type="Rhea" id="RHEA:30235"/>
        <dbReference type="ChEBI" id="CHEBI:15377"/>
        <dbReference type="ChEBI" id="CHEBI:15378"/>
        <dbReference type="ChEBI" id="CHEBI:29985"/>
        <dbReference type="ChEBI" id="CHEBI:57540"/>
        <dbReference type="ChEBI" id="CHEBI:57945"/>
        <dbReference type="ChEBI" id="CHEBI:58066"/>
        <dbReference type="EC" id="1.2.1.88"/>
    </reaction>
</comment>
<dbReference type="InterPro" id="IPR016163">
    <property type="entry name" value="Ald_DH_C"/>
</dbReference>
<dbReference type="EC" id="1.2.1.88" evidence="3"/>
<name>A0A2T1NFQ1_9FLAO</name>
<proteinExistence type="inferred from homology"/>
<comment type="caution">
    <text evidence="10">The sequence shown here is derived from an EMBL/GenBank/DDBJ whole genome shotgun (WGS) entry which is preliminary data.</text>
</comment>
<evidence type="ECO:0000256" key="5">
    <source>
        <dbReference type="ARBA" id="ARBA00023027"/>
    </source>
</evidence>
<evidence type="ECO:0000313" key="10">
    <source>
        <dbReference type="EMBL" id="PSG91604.1"/>
    </source>
</evidence>
<evidence type="ECO:0000256" key="3">
    <source>
        <dbReference type="ARBA" id="ARBA00012884"/>
    </source>
</evidence>
<dbReference type="Gene3D" id="3.40.605.10">
    <property type="entry name" value="Aldehyde Dehydrogenase, Chain A, domain 1"/>
    <property type="match status" value="1"/>
</dbReference>
<evidence type="ECO:0000256" key="8">
    <source>
        <dbReference type="ARBA" id="ARBA00048142"/>
    </source>
</evidence>
<dbReference type="RefSeq" id="WP_106461900.1">
    <property type="nucleotide sequence ID" value="NZ_PXOQ01000006.1"/>
</dbReference>
<dbReference type="SUPFAM" id="SSF53720">
    <property type="entry name" value="ALDH-like"/>
    <property type="match status" value="1"/>
</dbReference>
<keyword evidence="6" id="KW-0642">Proline metabolism</keyword>
<dbReference type="GO" id="GO:0010133">
    <property type="term" value="P:L-proline catabolic process to L-glutamate"/>
    <property type="evidence" value="ECO:0007669"/>
    <property type="project" value="UniProtKB-UniPathway"/>
</dbReference>
<dbReference type="EMBL" id="PXOQ01000006">
    <property type="protein sequence ID" value="PSG91604.1"/>
    <property type="molecule type" value="Genomic_DNA"/>
</dbReference>
<dbReference type="PANTHER" id="PTHR42862:SF1">
    <property type="entry name" value="DELTA-1-PYRROLINE-5-CARBOXYLATE DEHYDROGENASE 2, ISOFORM A-RELATED"/>
    <property type="match status" value="1"/>
</dbReference>
<sequence length="542" mass="59899">MGKGFFNVPIAVNEPVKSYAPGSPERKAVLEAYDTYFNSKTDVPMYINGKDVTTGNTRTMSPPHDHKHIVGTYHLAEKKHVDEAIATALEARKKWSLMPWEQRAGIFLKAAELVAGPYRAKINAATMIAQSKTVHQAEIDSACELVDFLRFNVQYMTDIYHDQPESTSDAWNRLEYRPLEGFTYAVTPFNFTAIAGNLPACMALMGNVVVWKPSDSQIFSAKVIMDIFEEAGVPAGVINVVFGDPKMITDTVLASPDFSGLHFTGSTYVFKELWKQIGNNIHNYKTYPKIVGETGGKDFIVAHKTADAKQVATAIVRGAFEFQGQKCSAASRAYIAKGIWDDVKKFVIEDLKSFKQGSPADTNNFVTAVIHEGSFDKLAKYIDEAKADAKVEVIAGGNYDKSKGYFIEPTVLLTTDPKYKTMSEELFGPVITIYVYEDDKYSETLKLVDQTSDYALTGAIISKDRYAITEATEALQNCAGNFYINDKPTGAVVGQQPFGGARGSGTNDKAGSALNLLRWVSPRMIKETFVTPIDYRYPFLGE</sequence>
<dbReference type="GO" id="GO:0004657">
    <property type="term" value="F:proline dehydrogenase activity"/>
    <property type="evidence" value="ECO:0007669"/>
    <property type="project" value="UniProtKB-ARBA"/>
</dbReference>
<evidence type="ECO:0000313" key="11">
    <source>
        <dbReference type="Proteomes" id="UP000238426"/>
    </source>
</evidence>
<dbReference type="OrthoDB" id="9762913at2"/>
<accession>A0A2T1NFQ1</accession>
<evidence type="ECO:0000256" key="1">
    <source>
        <dbReference type="ARBA" id="ARBA00004786"/>
    </source>
</evidence>
<dbReference type="UniPathway" id="UPA00261">
    <property type="reaction ID" value="UER00374"/>
</dbReference>
<dbReference type="FunFam" id="3.40.309.10:FF:000005">
    <property type="entry name" value="1-pyrroline-5-carboxylate dehydrogenase 1"/>
    <property type="match status" value="1"/>
</dbReference>
<keyword evidence="11" id="KW-1185">Reference proteome</keyword>